<evidence type="ECO:0000313" key="1">
    <source>
        <dbReference type="EMBL" id="MVA99117.1"/>
    </source>
</evidence>
<gene>
    <name evidence="1" type="ORF">GN330_17855</name>
</gene>
<reference evidence="1 2" key="1">
    <citation type="submission" date="2019-12" db="EMBL/GenBank/DDBJ databases">
        <title>Nitratireductor arenosus sp. nov., Isolated from sea sand, Jeju island, South Korea.</title>
        <authorList>
            <person name="Kim W."/>
        </authorList>
    </citation>
    <scope>NUCLEOTIDE SEQUENCE [LARGE SCALE GENOMIC DNA]</scope>
    <source>
        <strain evidence="1 2">CAU 1489</strain>
    </source>
</reference>
<sequence>MSHYLVTAKPRGALMAELSDQLDRAAFRSLKPFGGALTVALENACLRADGNAMWEEEDYCDPPLAEERVAVLDRYFDDLRVEAVEKSEGWRRIAGLPALFPDLAANKGN</sequence>
<dbReference type="RefSeq" id="WP_156714074.1">
    <property type="nucleotide sequence ID" value="NZ_WPHG01000004.1"/>
</dbReference>
<accession>A0A844QIU1</accession>
<dbReference type="AlphaFoldDB" id="A0A844QIU1"/>
<name>A0A844QIU1_9HYPH</name>
<organism evidence="1 2">
    <name type="scientific">Nitratireductor arenosus</name>
    <dbReference type="NCBI Taxonomy" id="2682096"/>
    <lineage>
        <taxon>Bacteria</taxon>
        <taxon>Pseudomonadati</taxon>
        <taxon>Pseudomonadota</taxon>
        <taxon>Alphaproteobacteria</taxon>
        <taxon>Hyphomicrobiales</taxon>
        <taxon>Phyllobacteriaceae</taxon>
        <taxon>Nitratireductor</taxon>
    </lineage>
</organism>
<comment type="caution">
    <text evidence="1">The sequence shown here is derived from an EMBL/GenBank/DDBJ whole genome shotgun (WGS) entry which is preliminary data.</text>
</comment>
<proteinExistence type="predicted"/>
<protein>
    <submittedName>
        <fullName evidence="1">Uncharacterized protein</fullName>
    </submittedName>
</protein>
<dbReference type="Proteomes" id="UP000463224">
    <property type="component" value="Unassembled WGS sequence"/>
</dbReference>
<keyword evidence="2" id="KW-1185">Reference proteome</keyword>
<dbReference type="EMBL" id="WPHG01000004">
    <property type="protein sequence ID" value="MVA99117.1"/>
    <property type="molecule type" value="Genomic_DNA"/>
</dbReference>
<evidence type="ECO:0000313" key="2">
    <source>
        <dbReference type="Proteomes" id="UP000463224"/>
    </source>
</evidence>